<feature type="compositionally biased region" description="Basic and acidic residues" evidence="1">
    <location>
        <begin position="23"/>
        <end position="42"/>
    </location>
</feature>
<feature type="compositionally biased region" description="Basic and acidic residues" evidence="1">
    <location>
        <begin position="68"/>
        <end position="81"/>
    </location>
</feature>
<dbReference type="AlphaFoldDB" id="A0AAN8AZF5"/>
<evidence type="ECO:0000313" key="3">
    <source>
        <dbReference type="Proteomes" id="UP001335648"/>
    </source>
</evidence>
<protein>
    <submittedName>
        <fullName evidence="2">Uncharacterized protein</fullName>
    </submittedName>
</protein>
<gene>
    <name evidence="2" type="ORF">CesoFtcFv8_026581</name>
</gene>
<evidence type="ECO:0000313" key="2">
    <source>
        <dbReference type="EMBL" id="KAK5875504.1"/>
    </source>
</evidence>
<proteinExistence type="predicted"/>
<feature type="compositionally biased region" description="Low complexity" evidence="1">
    <location>
        <begin position="43"/>
        <end position="52"/>
    </location>
</feature>
<dbReference type="Proteomes" id="UP001335648">
    <property type="component" value="Unassembled WGS sequence"/>
</dbReference>
<dbReference type="EMBL" id="JAULUE010002068">
    <property type="protein sequence ID" value="KAK5875504.1"/>
    <property type="molecule type" value="Genomic_DNA"/>
</dbReference>
<name>A0AAN8AZF5_9TELE</name>
<reference evidence="2 3" key="1">
    <citation type="journal article" date="2023" name="Mol. Biol. Evol.">
        <title>Genomics of Secondarily Temperate Adaptation in the Only Non-Antarctic Icefish.</title>
        <authorList>
            <person name="Rivera-Colon A.G."/>
            <person name="Rayamajhi N."/>
            <person name="Minhas B.F."/>
            <person name="Madrigal G."/>
            <person name="Bilyk K.T."/>
            <person name="Yoon V."/>
            <person name="Hune M."/>
            <person name="Gregory S."/>
            <person name="Cheng C.H.C."/>
            <person name="Catchen J.M."/>
        </authorList>
    </citation>
    <scope>NUCLEOTIDE SEQUENCE [LARGE SCALE GENOMIC DNA]</scope>
    <source>
        <strain evidence="2">JC2023a</strain>
    </source>
</reference>
<evidence type="ECO:0000256" key="1">
    <source>
        <dbReference type="SAM" id="MobiDB-lite"/>
    </source>
</evidence>
<feature type="region of interest" description="Disordered" evidence="1">
    <location>
        <begin position="1"/>
        <end position="81"/>
    </location>
</feature>
<feature type="compositionally biased region" description="Basic residues" evidence="1">
    <location>
        <begin position="58"/>
        <end position="67"/>
    </location>
</feature>
<organism evidence="2 3">
    <name type="scientific">Champsocephalus esox</name>
    <name type="common">pike icefish</name>
    <dbReference type="NCBI Taxonomy" id="159716"/>
    <lineage>
        <taxon>Eukaryota</taxon>
        <taxon>Metazoa</taxon>
        <taxon>Chordata</taxon>
        <taxon>Craniata</taxon>
        <taxon>Vertebrata</taxon>
        <taxon>Euteleostomi</taxon>
        <taxon>Actinopterygii</taxon>
        <taxon>Neopterygii</taxon>
        <taxon>Teleostei</taxon>
        <taxon>Neoteleostei</taxon>
        <taxon>Acanthomorphata</taxon>
        <taxon>Eupercaria</taxon>
        <taxon>Perciformes</taxon>
        <taxon>Notothenioidei</taxon>
        <taxon>Channichthyidae</taxon>
        <taxon>Champsocephalus</taxon>
    </lineage>
</organism>
<keyword evidence="3" id="KW-1185">Reference proteome</keyword>
<sequence>MGPEINRETKRLRGESTAAPERAGQRRAEMGERTRGGRERTAGESTRAAQQRPEPRAARRAHIRHRGARESEQRASRERAA</sequence>
<accession>A0AAN8AZF5</accession>
<comment type="caution">
    <text evidence="2">The sequence shown here is derived from an EMBL/GenBank/DDBJ whole genome shotgun (WGS) entry which is preliminary data.</text>
</comment>
<feature type="compositionally biased region" description="Basic and acidic residues" evidence="1">
    <location>
        <begin position="1"/>
        <end position="14"/>
    </location>
</feature>